<evidence type="ECO:0000313" key="9">
    <source>
        <dbReference type="Proteomes" id="UP001274896"/>
    </source>
</evidence>
<dbReference type="SMART" id="SM00479">
    <property type="entry name" value="EXOIII"/>
    <property type="match status" value="1"/>
</dbReference>
<dbReference type="GO" id="GO:0000175">
    <property type="term" value="F:3'-5'-RNA exonuclease activity"/>
    <property type="evidence" value="ECO:0007669"/>
    <property type="project" value="InterPro"/>
</dbReference>
<comment type="caution">
    <text evidence="8">The sequence shown here is derived from an EMBL/GenBank/DDBJ whole genome shotgun (WGS) entry which is preliminary data.</text>
</comment>
<dbReference type="InterPro" id="IPR036397">
    <property type="entry name" value="RNaseH_sf"/>
</dbReference>
<evidence type="ECO:0000256" key="6">
    <source>
        <dbReference type="SAM" id="MobiDB-lite"/>
    </source>
</evidence>
<dbReference type="InterPro" id="IPR047021">
    <property type="entry name" value="REXO1/3/4-like"/>
</dbReference>
<feature type="compositionally biased region" description="Basic residues" evidence="6">
    <location>
        <begin position="26"/>
        <end position="38"/>
    </location>
</feature>
<dbReference type="InterPro" id="IPR037433">
    <property type="entry name" value="ISG20_DEDDh"/>
</dbReference>
<feature type="compositionally biased region" description="Polar residues" evidence="6">
    <location>
        <begin position="1"/>
        <end position="25"/>
    </location>
</feature>
<proteinExistence type="predicted"/>
<dbReference type="Gene3D" id="3.30.420.10">
    <property type="entry name" value="Ribonuclease H-like superfamily/Ribonuclease H"/>
    <property type="match status" value="1"/>
</dbReference>
<dbReference type="InterPro" id="IPR012337">
    <property type="entry name" value="RNaseH-like_sf"/>
</dbReference>
<reference evidence="8" key="1">
    <citation type="submission" date="2023-06" db="EMBL/GenBank/DDBJ databases">
        <title>Male Hemibagrus guttatus genome.</title>
        <authorList>
            <person name="Bian C."/>
        </authorList>
    </citation>
    <scope>NUCLEOTIDE SEQUENCE</scope>
    <source>
        <strain evidence="8">Male_cb2023</strain>
        <tissue evidence="8">Muscle</tissue>
    </source>
</reference>
<evidence type="ECO:0000256" key="4">
    <source>
        <dbReference type="ARBA" id="ARBA00022839"/>
    </source>
</evidence>
<gene>
    <name evidence="8" type="ORF">QTP70_013870</name>
</gene>
<comment type="subcellular location">
    <subcellularLocation>
        <location evidence="1">Nucleus</location>
    </subcellularLocation>
</comment>
<dbReference type="GO" id="GO:0005730">
    <property type="term" value="C:nucleolus"/>
    <property type="evidence" value="ECO:0007669"/>
    <property type="project" value="UniProtKB-ARBA"/>
</dbReference>
<evidence type="ECO:0000259" key="7">
    <source>
        <dbReference type="SMART" id="SM00479"/>
    </source>
</evidence>
<evidence type="ECO:0000256" key="2">
    <source>
        <dbReference type="ARBA" id="ARBA00022722"/>
    </source>
</evidence>
<feature type="domain" description="Exonuclease" evidence="7">
    <location>
        <begin position="131"/>
        <end position="297"/>
    </location>
</feature>
<dbReference type="FunFam" id="3.30.420.10:FF:000007">
    <property type="entry name" value="Interferon-stimulated exonuclease gene 20"/>
    <property type="match status" value="1"/>
</dbReference>
<dbReference type="SUPFAM" id="SSF53098">
    <property type="entry name" value="Ribonuclease H-like"/>
    <property type="match status" value="1"/>
</dbReference>
<dbReference type="PANTHER" id="PTHR12801:SF78">
    <property type="entry name" value="INTERFERON-STIMULATED 20 KDA EXONUCLEASE-LIKE 2"/>
    <property type="match status" value="1"/>
</dbReference>
<dbReference type="PANTHER" id="PTHR12801">
    <property type="entry name" value="RNA EXONUCLEASE REXO1 / RECO3 FAMILY MEMBER-RELATED"/>
    <property type="match status" value="1"/>
</dbReference>
<evidence type="ECO:0000256" key="5">
    <source>
        <dbReference type="ARBA" id="ARBA00023242"/>
    </source>
</evidence>
<evidence type="ECO:0000256" key="3">
    <source>
        <dbReference type="ARBA" id="ARBA00022801"/>
    </source>
</evidence>
<feature type="region of interest" description="Disordered" evidence="6">
    <location>
        <begin position="1"/>
        <end position="101"/>
    </location>
</feature>
<dbReference type="EMBL" id="JAUCMX010000003">
    <property type="protein sequence ID" value="KAK3551192.1"/>
    <property type="molecule type" value="Genomic_DNA"/>
</dbReference>
<organism evidence="8 9">
    <name type="scientific">Hemibagrus guttatus</name>
    <dbReference type="NCBI Taxonomy" id="175788"/>
    <lineage>
        <taxon>Eukaryota</taxon>
        <taxon>Metazoa</taxon>
        <taxon>Chordata</taxon>
        <taxon>Craniata</taxon>
        <taxon>Vertebrata</taxon>
        <taxon>Euteleostomi</taxon>
        <taxon>Actinopterygii</taxon>
        <taxon>Neopterygii</taxon>
        <taxon>Teleostei</taxon>
        <taxon>Ostariophysi</taxon>
        <taxon>Siluriformes</taxon>
        <taxon>Bagridae</taxon>
        <taxon>Hemibagrus</taxon>
    </lineage>
</organism>
<keyword evidence="2" id="KW-0540">Nuclease</keyword>
<dbReference type="AlphaFoldDB" id="A0AAE0VE29"/>
<protein>
    <recommendedName>
        <fullName evidence="7">Exonuclease domain-containing protein</fullName>
    </recommendedName>
</protein>
<dbReference type="GO" id="GO:0003676">
    <property type="term" value="F:nucleic acid binding"/>
    <property type="evidence" value="ECO:0007669"/>
    <property type="project" value="InterPro"/>
</dbReference>
<dbReference type="CDD" id="cd06149">
    <property type="entry name" value="ISG20"/>
    <property type="match status" value="1"/>
</dbReference>
<name>A0AAE0VE29_9TELE</name>
<keyword evidence="5" id="KW-0539">Nucleus</keyword>
<keyword evidence="9" id="KW-1185">Reference proteome</keyword>
<dbReference type="Proteomes" id="UP001274896">
    <property type="component" value="Unassembled WGS sequence"/>
</dbReference>
<keyword evidence="4" id="KW-0269">Exonuclease</keyword>
<accession>A0AAE0VE29</accession>
<dbReference type="Pfam" id="PF00929">
    <property type="entry name" value="RNase_T"/>
    <property type="match status" value="1"/>
</dbReference>
<evidence type="ECO:0000313" key="8">
    <source>
        <dbReference type="EMBL" id="KAK3551192.1"/>
    </source>
</evidence>
<dbReference type="InterPro" id="IPR013520">
    <property type="entry name" value="Ribonucl_H"/>
</dbReference>
<evidence type="ECO:0000256" key="1">
    <source>
        <dbReference type="ARBA" id="ARBA00004123"/>
    </source>
</evidence>
<sequence>MSEITLNLNFSGSGHTESQEKGSGNTRHKQFVKKRRYLEHKGFLNNKQNKNNRHKGGDKKDKLHKERKRKDHSQANAVFPKFTTLQPDLSTNPTSSMQSHHGNSATIMEFTVPSKSTSKTGSSSVLHNSLKYVALDCEMVGTGPKGHCSELARCSIVSYDGDVIYDKFIKPVNPVTDLRTRWSGIRWKDLHKATPFKQAQGEILKILTGKVVVGHAVQNDFKVLHYSHPVHLLRDTSRIPILNQKAGLPETQPASLKTLTKVLLKKEIQTGKRGHSSVEDAKATMELYKTVAVEWERTLASSTAS</sequence>
<feature type="compositionally biased region" description="Polar residues" evidence="6">
    <location>
        <begin position="83"/>
        <end position="101"/>
    </location>
</feature>
<keyword evidence="3" id="KW-0378">Hydrolase</keyword>